<proteinExistence type="predicted"/>
<reference evidence="1" key="2">
    <citation type="journal article" date="2015" name="Data Brief">
        <title>Shoot transcriptome of the giant reed, Arundo donax.</title>
        <authorList>
            <person name="Barrero R.A."/>
            <person name="Guerrero F.D."/>
            <person name="Moolhuijzen P."/>
            <person name="Goolsby J.A."/>
            <person name="Tidwell J."/>
            <person name="Bellgard S.E."/>
            <person name="Bellgard M.I."/>
        </authorList>
    </citation>
    <scope>NUCLEOTIDE SEQUENCE</scope>
    <source>
        <tissue evidence="1">Shoot tissue taken approximately 20 cm above the soil surface</tissue>
    </source>
</reference>
<protein>
    <submittedName>
        <fullName evidence="1">Uncharacterized protein</fullName>
    </submittedName>
</protein>
<dbReference type="AlphaFoldDB" id="A0A0A9AN10"/>
<evidence type="ECO:0000313" key="1">
    <source>
        <dbReference type="EMBL" id="JAD53084.1"/>
    </source>
</evidence>
<sequence>MYSVCCVTVEMHERME</sequence>
<dbReference type="EMBL" id="GBRH01244811">
    <property type="protein sequence ID" value="JAD53084.1"/>
    <property type="molecule type" value="Transcribed_RNA"/>
</dbReference>
<accession>A0A0A9AN10</accession>
<name>A0A0A9AN10_ARUDO</name>
<reference evidence="1" key="1">
    <citation type="submission" date="2014-09" db="EMBL/GenBank/DDBJ databases">
        <authorList>
            <person name="Magalhaes I.L.F."/>
            <person name="Oliveira U."/>
            <person name="Santos F.R."/>
            <person name="Vidigal T.H.D.A."/>
            <person name="Brescovit A.D."/>
            <person name="Santos A.J."/>
        </authorList>
    </citation>
    <scope>NUCLEOTIDE SEQUENCE</scope>
    <source>
        <tissue evidence="1">Shoot tissue taken approximately 20 cm above the soil surface</tissue>
    </source>
</reference>
<organism evidence="1">
    <name type="scientific">Arundo donax</name>
    <name type="common">Giant reed</name>
    <name type="synonym">Donax arundinaceus</name>
    <dbReference type="NCBI Taxonomy" id="35708"/>
    <lineage>
        <taxon>Eukaryota</taxon>
        <taxon>Viridiplantae</taxon>
        <taxon>Streptophyta</taxon>
        <taxon>Embryophyta</taxon>
        <taxon>Tracheophyta</taxon>
        <taxon>Spermatophyta</taxon>
        <taxon>Magnoliopsida</taxon>
        <taxon>Liliopsida</taxon>
        <taxon>Poales</taxon>
        <taxon>Poaceae</taxon>
        <taxon>PACMAD clade</taxon>
        <taxon>Arundinoideae</taxon>
        <taxon>Arundineae</taxon>
        <taxon>Arundo</taxon>
    </lineage>
</organism>